<organism evidence="2 3">
    <name type="scientific">Paraphaeosphaeria sporulosa</name>
    <dbReference type="NCBI Taxonomy" id="1460663"/>
    <lineage>
        <taxon>Eukaryota</taxon>
        <taxon>Fungi</taxon>
        <taxon>Dikarya</taxon>
        <taxon>Ascomycota</taxon>
        <taxon>Pezizomycotina</taxon>
        <taxon>Dothideomycetes</taxon>
        <taxon>Pleosporomycetidae</taxon>
        <taxon>Pleosporales</taxon>
        <taxon>Massarineae</taxon>
        <taxon>Didymosphaeriaceae</taxon>
        <taxon>Paraphaeosphaeria</taxon>
    </lineage>
</organism>
<evidence type="ECO:0000313" key="3">
    <source>
        <dbReference type="Proteomes" id="UP000077069"/>
    </source>
</evidence>
<feature type="compositionally biased region" description="Polar residues" evidence="1">
    <location>
        <begin position="181"/>
        <end position="192"/>
    </location>
</feature>
<evidence type="ECO:0000256" key="1">
    <source>
        <dbReference type="SAM" id="MobiDB-lite"/>
    </source>
</evidence>
<dbReference type="EMBL" id="KV441559">
    <property type="protein sequence ID" value="OAG00392.1"/>
    <property type="molecule type" value="Genomic_DNA"/>
</dbReference>
<dbReference type="Proteomes" id="UP000077069">
    <property type="component" value="Unassembled WGS sequence"/>
</dbReference>
<feature type="compositionally biased region" description="Basic and acidic residues" evidence="1">
    <location>
        <begin position="8"/>
        <end position="23"/>
    </location>
</feature>
<evidence type="ECO:0000313" key="2">
    <source>
        <dbReference type="EMBL" id="OAG00392.1"/>
    </source>
</evidence>
<feature type="region of interest" description="Disordered" evidence="1">
    <location>
        <begin position="181"/>
        <end position="201"/>
    </location>
</feature>
<name>A0A177C0M4_9PLEO</name>
<dbReference type="RefSeq" id="XP_018030757.1">
    <property type="nucleotide sequence ID" value="XM_018180474.1"/>
</dbReference>
<accession>A0A177C0M4</accession>
<keyword evidence="3" id="KW-1185">Reference proteome</keyword>
<feature type="region of interest" description="Disordered" evidence="1">
    <location>
        <begin position="1"/>
        <end position="34"/>
    </location>
</feature>
<proteinExistence type="predicted"/>
<dbReference type="GeneID" id="28763960"/>
<gene>
    <name evidence="2" type="ORF">CC84DRAFT_1180411</name>
</gene>
<protein>
    <submittedName>
        <fullName evidence="2">Uncharacterized protein</fullName>
    </submittedName>
</protein>
<reference evidence="2 3" key="1">
    <citation type="submission" date="2016-05" db="EMBL/GenBank/DDBJ databases">
        <title>Comparative analysis of secretome profiles of manganese(II)-oxidizing ascomycete fungi.</title>
        <authorList>
            <consortium name="DOE Joint Genome Institute"/>
            <person name="Zeiner C.A."/>
            <person name="Purvine S.O."/>
            <person name="Zink E.M."/>
            <person name="Wu S."/>
            <person name="Pasa-Tolic L."/>
            <person name="Chaput D.L."/>
            <person name="Haridas S."/>
            <person name="Grigoriev I.V."/>
            <person name="Santelli C.M."/>
            <person name="Hansel C.M."/>
        </authorList>
    </citation>
    <scope>NUCLEOTIDE SEQUENCE [LARGE SCALE GENOMIC DNA]</scope>
    <source>
        <strain evidence="2 3">AP3s5-JAC2a</strain>
    </source>
</reference>
<dbReference type="InParanoid" id="A0A177C0M4"/>
<dbReference type="AlphaFoldDB" id="A0A177C0M4"/>
<feature type="region of interest" description="Disordered" evidence="1">
    <location>
        <begin position="231"/>
        <end position="251"/>
    </location>
</feature>
<sequence length="272" mass="29000">MPGGAKRPGGDRTTHPALERELLQPRPGTASSACRLSTVARRQPRFLCDPERAAPAAPGATTAARQAARGVVVVDVVVLGRRQRAAPGREGVWDGGARQKTATDGPGACGRVCMRGQRAFQPGCMGKLHPRRAFPHDPHPLLPLPRRLPVLTSSSHAASRSASCSDLSRCTESIVGTANAAPSQHLASTQPAPSRRPASSFARTAADMHITQTFTSSRRVTARHPAAPWQLHPRTRVPHPRTCPPHWERGLPAARDGAHATSWTADLHLTDG</sequence>